<dbReference type="BioCyc" id="SENT913082:G120J-9-MONOMER"/>
<dbReference type="AlphaFoldDB" id="G5QY56"/>
<evidence type="ECO:0000313" key="1">
    <source>
        <dbReference type="EMBL" id="EHC90773.1"/>
    </source>
</evidence>
<sequence length="71" mass="7973">MLKLSLKRGDAVHVVFSDGSNGIIEARSRCELGMHLPKSVKVTREKGAFLPENLIKRSAFLPENLIKRNQK</sequence>
<reference evidence="1 2" key="1">
    <citation type="journal article" date="2011" name="BMC Genomics">
        <title>Genome sequencing reveals diversification of virulence factor content and possible host adaptation in distinct subpopulations of Salmonella enterica.</title>
        <authorList>
            <person name="den Bakker H.C."/>
            <person name="Moreno Switt A.I."/>
            <person name="Govoni G."/>
            <person name="Cummings C.A."/>
            <person name="Ranieri M.L."/>
            <person name="Degoricija L."/>
            <person name="Hoelzer K."/>
            <person name="Rodriguez-Rivera L.D."/>
            <person name="Brown S."/>
            <person name="Bolchacova E."/>
            <person name="Furtado M.R."/>
            <person name="Wiedmann M."/>
        </authorList>
    </citation>
    <scope>NUCLEOTIDE SEQUENCE [LARGE SCALE GENOMIC DNA]</scope>
    <source>
        <strain evidence="1 2">A4-543</strain>
    </source>
</reference>
<dbReference type="Proteomes" id="UP000005065">
    <property type="component" value="Unassembled WGS sequence"/>
</dbReference>
<comment type="caution">
    <text evidence="1">The sequence shown here is derived from an EMBL/GenBank/DDBJ whole genome shotgun (WGS) entry which is preliminary data.</text>
</comment>
<dbReference type="PATRIC" id="fig|913082.3.peg.1358"/>
<gene>
    <name evidence="1" type="ORF">LTSESEN_1751</name>
</gene>
<dbReference type="EMBL" id="AFCU01000577">
    <property type="protein sequence ID" value="EHC90773.1"/>
    <property type="molecule type" value="Genomic_DNA"/>
</dbReference>
<evidence type="ECO:0000313" key="2">
    <source>
        <dbReference type="Proteomes" id="UP000005065"/>
    </source>
</evidence>
<organism evidence="1 2">
    <name type="scientific">Salmonella enterica subsp. enterica serovar Senftenberg str. A4-543</name>
    <dbReference type="NCBI Taxonomy" id="913082"/>
    <lineage>
        <taxon>Bacteria</taxon>
        <taxon>Pseudomonadati</taxon>
        <taxon>Pseudomonadota</taxon>
        <taxon>Gammaproteobacteria</taxon>
        <taxon>Enterobacterales</taxon>
        <taxon>Enterobacteriaceae</taxon>
        <taxon>Salmonella</taxon>
    </lineage>
</organism>
<name>G5QY56_SALSE</name>
<protein>
    <submittedName>
        <fullName evidence="1">Uncharacterized protein</fullName>
    </submittedName>
</protein>
<proteinExistence type="predicted"/>
<accession>G5QY56</accession>